<evidence type="ECO:0000313" key="1">
    <source>
        <dbReference type="EMBL" id="OUQ06912.1"/>
    </source>
</evidence>
<name>A0A1Y4QQX4_9ENTE</name>
<organism evidence="1 2">
    <name type="scientific">Enterococcus cecorum</name>
    <dbReference type="NCBI Taxonomy" id="44008"/>
    <lineage>
        <taxon>Bacteria</taxon>
        <taxon>Bacillati</taxon>
        <taxon>Bacillota</taxon>
        <taxon>Bacilli</taxon>
        <taxon>Lactobacillales</taxon>
        <taxon>Enterococcaceae</taxon>
        <taxon>Enterococcus</taxon>
    </lineage>
</organism>
<dbReference type="EMBL" id="NFLC01000071">
    <property type="protein sequence ID" value="OUQ06912.1"/>
    <property type="molecule type" value="Genomic_DNA"/>
</dbReference>
<accession>A0A1Y4QQX4</accession>
<dbReference type="Proteomes" id="UP000196074">
    <property type="component" value="Unassembled WGS sequence"/>
</dbReference>
<evidence type="ECO:0000313" key="2">
    <source>
        <dbReference type="Proteomes" id="UP000196074"/>
    </source>
</evidence>
<dbReference type="RefSeq" id="WP_143349897.1">
    <property type="nucleotide sequence ID" value="NZ_NFLC01000071.1"/>
</dbReference>
<comment type="caution">
    <text evidence="1">The sequence shown here is derived from an EMBL/GenBank/DDBJ whole genome shotgun (WGS) entry which is preliminary data.</text>
</comment>
<dbReference type="AlphaFoldDB" id="A0A1Y4QQX4"/>
<feature type="non-terminal residue" evidence="1">
    <location>
        <position position="72"/>
    </location>
</feature>
<gene>
    <name evidence="1" type="ORF">B5E88_12395</name>
</gene>
<sequence length="72" mass="8537">MQLIVKKVSKYIKKTKIFRKNQKLNVATAQQCLQDLRNLMIENKVDNEWIIFDIDTDLFTFTTQKINIIAYG</sequence>
<reference evidence="2" key="1">
    <citation type="submission" date="2017-04" db="EMBL/GenBank/DDBJ databases">
        <title>Function of individual gut microbiota members based on whole genome sequencing of pure cultures obtained from chicken caecum.</title>
        <authorList>
            <person name="Medvecky M."/>
            <person name="Cejkova D."/>
            <person name="Polansky O."/>
            <person name="Karasova D."/>
            <person name="Kubasova T."/>
            <person name="Cizek A."/>
            <person name="Rychlik I."/>
        </authorList>
    </citation>
    <scope>NUCLEOTIDE SEQUENCE [LARGE SCALE GENOMIC DNA]</scope>
    <source>
        <strain evidence="2">An144</strain>
    </source>
</reference>
<proteinExistence type="predicted"/>
<protein>
    <submittedName>
        <fullName evidence="1">Uncharacterized protein</fullName>
    </submittedName>
</protein>